<dbReference type="Proteomes" id="UP001066276">
    <property type="component" value="Chromosome 5"/>
</dbReference>
<keyword evidence="3" id="KW-1185">Reference proteome</keyword>
<evidence type="ECO:0000313" key="3">
    <source>
        <dbReference type="Proteomes" id="UP001066276"/>
    </source>
</evidence>
<dbReference type="EMBL" id="JANPWB010000009">
    <property type="protein sequence ID" value="KAJ1155347.1"/>
    <property type="molecule type" value="Genomic_DNA"/>
</dbReference>
<evidence type="ECO:0000256" key="1">
    <source>
        <dbReference type="SAM" id="MobiDB-lite"/>
    </source>
</evidence>
<feature type="region of interest" description="Disordered" evidence="1">
    <location>
        <begin position="1"/>
        <end position="103"/>
    </location>
</feature>
<feature type="compositionally biased region" description="Basic and acidic residues" evidence="1">
    <location>
        <begin position="34"/>
        <end position="87"/>
    </location>
</feature>
<proteinExistence type="predicted"/>
<organism evidence="2 3">
    <name type="scientific">Pleurodeles waltl</name>
    <name type="common">Iberian ribbed newt</name>
    <dbReference type="NCBI Taxonomy" id="8319"/>
    <lineage>
        <taxon>Eukaryota</taxon>
        <taxon>Metazoa</taxon>
        <taxon>Chordata</taxon>
        <taxon>Craniata</taxon>
        <taxon>Vertebrata</taxon>
        <taxon>Euteleostomi</taxon>
        <taxon>Amphibia</taxon>
        <taxon>Batrachia</taxon>
        <taxon>Caudata</taxon>
        <taxon>Salamandroidea</taxon>
        <taxon>Salamandridae</taxon>
        <taxon>Pleurodelinae</taxon>
        <taxon>Pleurodeles</taxon>
    </lineage>
</organism>
<evidence type="ECO:0000313" key="2">
    <source>
        <dbReference type="EMBL" id="KAJ1155347.1"/>
    </source>
</evidence>
<name>A0AAV7RU59_PLEWA</name>
<gene>
    <name evidence="2" type="ORF">NDU88_008077</name>
</gene>
<dbReference type="AlphaFoldDB" id="A0AAV7RU59"/>
<protein>
    <submittedName>
        <fullName evidence="2">Uncharacterized protein</fullName>
    </submittedName>
</protein>
<comment type="caution">
    <text evidence="2">The sequence shown here is derived from an EMBL/GenBank/DDBJ whole genome shotgun (WGS) entry which is preliminary data.</text>
</comment>
<accession>A0AAV7RU59</accession>
<sequence length="103" mass="11450">MGEEPERAGNALHSAISGPIEERLDPSGSSSDVPMDRKKEEPQREEGHLREEIAGSRGTREMELREAQLERSTRKDTKPVEEKEIQKKGLRNSSDVTDPPGNG</sequence>
<reference evidence="2" key="1">
    <citation type="journal article" date="2022" name="bioRxiv">
        <title>Sequencing and chromosome-scale assembly of the giantPleurodeles waltlgenome.</title>
        <authorList>
            <person name="Brown T."/>
            <person name="Elewa A."/>
            <person name="Iarovenko S."/>
            <person name="Subramanian E."/>
            <person name="Araus A.J."/>
            <person name="Petzold A."/>
            <person name="Susuki M."/>
            <person name="Suzuki K.-i.T."/>
            <person name="Hayashi T."/>
            <person name="Toyoda A."/>
            <person name="Oliveira C."/>
            <person name="Osipova E."/>
            <person name="Leigh N.D."/>
            <person name="Simon A."/>
            <person name="Yun M.H."/>
        </authorList>
    </citation>
    <scope>NUCLEOTIDE SEQUENCE</scope>
    <source>
        <strain evidence="2">20211129_DDA</strain>
        <tissue evidence="2">Liver</tissue>
    </source>
</reference>